<evidence type="ECO:0000256" key="5">
    <source>
        <dbReference type="ARBA" id="ARBA00022692"/>
    </source>
</evidence>
<dbReference type="GO" id="GO:0015562">
    <property type="term" value="F:efflux transmembrane transporter activity"/>
    <property type="evidence" value="ECO:0007669"/>
    <property type="project" value="InterPro"/>
</dbReference>
<gene>
    <name evidence="8" type="ORF">NITINOP_0490</name>
</gene>
<evidence type="ECO:0000256" key="6">
    <source>
        <dbReference type="ARBA" id="ARBA00023136"/>
    </source>
</evidence>
<name>A0A0S4KQM6_9BACT</name>
<dbReference type="PANTHER" id="PTHR30026:SF20">
    <property type="entry name" value="OUTER MEMBRANE PROTEIN TOLC"/>
    <property type="match status" value="1"/>
</dbReference>
<keyword evidence="7" id="KW-0998">Cell outer membrane</keyword>
<dbReference type="RefSeq" id="WP_158023152.1">
    <property type="nucleotide sequence ID" value="NZ_LN885086.1"/>
</dbReference>
<dbReference type="Gene3D" id="1.20.1600.10">
    <property type="entry name" value="Outer membrane efflux proteins (OEP)"/>
    <property type="match status" value="1"/>
</dbReference>
<comment type="subcellular location">
    <subcellularLocation>
        <location evidence="1">Cell outer membrane</location>
    </subcellularLocation>
</comment>
<comment type="similarity">
    <text evidence="2">Belongs to the outer membrane factor (OMF) (TC 1.B.17) family.</text>
</comment>
<keyword evidence="6" id="KW-0472">Membrane</keyword>
<evidence type="ECO:0000313" key="9">
    <source>
        <dbReference type="Proteomes" id="UP000066284"/>
    </source>
</evidence>
<dbReference type="GO" id="GO:1990281">
    <property type="term" value="C:efflux pump complex"/>
    <property type="evidence" value="ECO:0007669"/>
    <property type="project" value="TreeGrafter"/>
</dbReference>
<dbReference type="GO" id="GO:0015288">
    <property type="term" value="F:porin activity"/>
    <property type="evidence" value="ECO:0007669"/>
    <property type="project" value="TreeGrafter"/>
</dbReference>
<keyword evidence="3" id="KW-0813">Transport</keyword>
<evidence type="ECO:0000256" key="2">
    <source>
        <dbReference type="ARBA" id="ARBA00007613"/>
    </source>
</evidence>
<dbReference type="InterPro" id="IPR051906">
    <property type="entry name" value="TolC-like"/>
</dbReference>
<dbReference type="AlphaFoldDB" id="A0A0S4KQM6"/>
<dbReference type="GO" id="GO:0009279">
    <property type="term" value="C:cell outer membrane"/>
    <property type="evidence" value="ECO:0007669"/>
    <property type="project" value="UniProtKB-SubCell"/>
</dbReference>
<evidence type="ECO:0000256" key="3">
    <source>
        <dbReference type="ARBA" id="ARBA00022448"/>
    </source>
</evidence>
<dbReference type="OrthoDB" id="581172at2"/>
<accession>A0A0S4KQM6</accession>
<evidence type="ECO:0000313" key="8">
    <source>
        <dbReference type="EMBL" id="CUQ65466.1"/>
    </source>
</evidence>
<evidence type="ECO:0000256" key="7">
    <source>
        <dbReference type="ARBA" id="ARBA00023237"/>
    </source>
</evidence>
<dbReference type="STRING" id="1715989.NITINOP_0490"/>
<keyword evidence="5" id="KW-0812">Transmembrane</keyword>
<dbReference type="Pfam" id="PF02321">
    <property type="entry name" value="OEP"/>
    <property type="match status" value="1"/>
</dbReference>
<protein>
    <submittedName>
        <fullName evidence="8">Putative Outer membrane efflux protein</fullName>
    </submittedName>
</protein>
<dbReference type="Proteomes" id="UP000066284">
    <property type="component" value="Chromosome 1"/>
</dbReference>
<dbReference type="EMBL" id="LN885086">
    <property type="protein sequence ID" value="CUQ65466.1"/>
    <property type="molecule type" value="Genomic_DNA"/>
</dbReference>
<sequence>MIALLVVLLVSLVWIPVTVLAEAPTAMGSSRQAPMRTAPLTIEEVLARIELTHPLIRATGLERAQARAKVLKALSAWEPKLKNEVEVDRFQTWNLTNVQGVPNTLTGGYSDTMLKVGHPYGFNIFGGIRHGFGDRATISSSGAIFRVPHGGPVAFPEDLELFYPNQMAIFGGEFNLLRGFMINDEFAEFQQAELAGPLAEVKVAQTRQDLFLAGAVQYWDWQLAVKQADVQKQALRVAEDRLAFIEGQAKAGLVSPLDVVEAGQEAQRRREAAIAAQRKLEYEQYKLSLFLWEKEEPITPLPEWAPEFGGETPLPTEDEIVEAKVSAKEDRPEVRKLAIDVRMNNIDLKLAKNKLLPKLTLEGGRSTGGIYWIGGFGYRVGTVLSMPLFNREARGKVAHAEAEQERLTYDLWNAEQKVSLDVDNWVSAIVRARDRVRAAKEAYQLAQTLLAGEQKRFDMGITSLLFVNLRERNAVEAAYELYQAQYDYDLARGGYLWAKGALSKPVPDNILVKYGDPATAAGLSGRKLQGRD</sequence>
<keyword evidence="9" id="KW-1185">Reference proteome</keyword>
<evidence type="ECO:0000256" key="1">
    <source>
        <dbReference type="ARBA" id="ARBA00004442"/>
    </source>
</evidence>
<proteinExistence type="inferred from homology"/>
<dbReference type="PANTHER" id="PTHR30026">
    <property type="entry name" value="OUTER MEMBRANE PROTEIN TOLC"/>
    <property type="match status" value="1"/>
</dbReference>
<keyword evidence="4" id="KW-1134">Transmembrane beta strand</keyword>
<dbReference type="KEGG" id="nio:NITINOP_0490"/>
<organism evidence="8 9">
    <name type="scientific">Candidatus Nitrospira inopinata</name>
    <dbReference type="NCBI Taxonomy" id="1715989"/>
    <lineage>
        <taxon>Bacteria</taxon>
        <taxon>Pseudomonadati</taxon>
        <taxon>Nitrospirota</taxon>
        <taxon>Nitrospiria</taxon>
        <taxon>Nitrospirales</taxon>
        <taxon>Nitrospiraceae</taxon>
        <taxon>Nitrospira</taxon>
    </lineage>
</organism>
<evidence type="ECO:0000256" key="4">
    <source>
        <dbReference type="ARBA" id="ARBA00022452"/>
    </source>
</evidence>
<reference evidence="9" key="1">
    <citation type="submission" date="2015-09" db="EMBL/GenBank/DDBJ databases">
        <authorList>
            <person name="Daims H."/>
        </authorList>
    </citation>
    <scope>NUCLEOTIDE SEQUENCE [LARGE SCALE GENOMIC DNA]</scope>
</reference>
<dbReference type="InterPro" id="IPR003423">
    <property type="entry name" value="OMP_efflux"/>
</dbReference>
<dbReference type="SUPFAM" id="SSF56954">
    <property type="entry name" value="Outer membrane efflux proteins (OEP)"/>
    <property type="match status" value="1"/>
</dbReference>